<evidence type="ECO:0000256" key="3">
    <source>
        <dbReference type="ARBA" id="ARBA00022801"/>
    </source>
</evidence>
<keyword evidence="10" id="KW-1185">Reference proteome</keyword>
<dbReference type="InterPro" id="IPR009003">
    <property type="entry name" value="Peptidase_S1_PA"/>
</dbReference>
<evidence type="ECO:0000256" key="1">
    <source>
        <dbReference type="ARBA" id="ARBA00007664"/>
    </source>
</evidence>
<dbReference type="PANTHER" id="PTHR24276">
    <property type="entry name" value="POLYSERASE-RELATED"/>
    <property type="match status" value="1"/>
</dbReference>
<evidence type="ECO:0000313" key="10">
    <source>
        <dbReference type="Proteomes" id="UP001627154"/>
    </source>
</evidence>
<dbReference type="InterPro" id="IPR001254">
    <property type="entry name" value="Trypsin_dom"/>
</dbReference>
<accession>A0ABD2X2D8</accession>
<evidence type="ECO:0000259" key="8">
    <source>
        <dbReference type="PROSITE" id="PS50240"/>
    </source>
</evidence>
<feature type="region of interest" description="Disordered" evidence="6">
    <location>
        <begin position="272"/>
        <end position="299"/>
    </location>
</feature>
<evidence type="ECO:0000256" key="2">
    <source>
        <dbReference type="ARBA" id="ARBA00022670"/>
    </source>
</evidence>
<protein>
    <recommendedName>
        <fullName evidence="8">Peptidase S1 domain-containing protein</fullName>
    </recommendedName>
</protein>
<dbReference type="InterPro" id="IPR043504">
    <property type="entry name" value="Peptidase_S1_PA_chymotrypsin"/>
</dbReference>
<reference evidence="9 10" key="1">
    <citation type="journal article" date="2024" name="bioRxiv">
        <title>A reference genome for Trichogramma kaykai: A tiny desert-dwelling parasitoid wasp with competing sex-ratio distorters.</title>
        <authorList>
            <person name="Culotta J."/>
            <person name="Lindsey A.R."/>
        </authorList>
    </citation>
    <scope>NUCLEOTIDE SEQUENCE [LARGE SCALE GENOMIC DNA]</scope>
    <source>
        <strain evidence="9 10">KSX58</strain>
    </source>
</reference>
<dbReference type="InterPro" id="IPR001314">
    <property type="entry name" value="Peptidase_S1A"/>
</dbReference>
<dbReference type="FunFam" id="2.40.10.10:FF:000068">
    <property type="entry name" value="transmembrane protease serine 2"/>
    <property type="match status" value="1"/>
</dbReference>
<dbReference type="SUPFAM" id="SSF50494">
    <property type="entry name" value="Trypsin-like serine proteases"/>
    <property type="match status" value="1"/>
</dbReference>
<evidence type="ECO:0000313" key="9">
    <source>
        <dbReference type="EMBL" id="KAL3399355.1"/>
    </source>
</evidence>
<comment type="similarity">
    <text evidence="1">Belongs to the peptidase S1 family.</text>
</comment>
<gene>
    <name evidence="9" type="ORF">TKK_007218</name>
</gene>
<dbReference type="SMART" id="SM00020">
    <property type="entry name" value="Tryp_SPc"/>
    <property type="match status" value="1"/>
</dbReference>
<dbReference type="GO" id="GO:0006508">
    <property type="term" value="P:proteolysis"/>
    <property type="evidence" value="ECO:0007669"/>
    <property type="project" value="UniProtKB-KW"/>
</dbReference>
<dbReference type="PRINTS" id="PR00722">
    <property type="entry name" value="CHYMOTRYPSIN"/>
</dbReference>
<dbReference type="Gene3D" id="2.40.10.10">
    <property type="entry name" value="Trypsin-like serine proteases"/>
    <property type="match status" value="1"/>
</dbReference>
<name>A0ABD2X2D8_9HYME</name>
<evidence type="ECO:0000256" key="6">
    <source>
        <dbReference type="SAM" id="MobiDB-lite"/>
    </source>
</evidence>
<comment type="caution">
    <text evidence="9">The sequence shown here is derived from an EMBL/GenBank/DDBJ whole genome shotgun (WGS) entry which is preliminary data.</text>
</comment>
<dbReference type="InterPro" id="IPR050430">
    <property type="entry name" value="Peptidase_S1"/>
</dbReference>
<keyword evidence="7" id="KW-0732">Signal</keyword>
<feature type="signal peptide" evidence="7">
    <location>
        <begin position="1"/>
        <end position="15"/>
    </location>
</feature>
<evidence type="ECO:0000256" key="5">
    <source>
        <dbReference type="ARBA" id="ARBA00023157"/>
    </source>
</evidence>
<sequence>MKYICLSLLLVGVNSFYIDDEPSNKDKILGGKLASIKKFPYQAQFVAWGRTQCGASIVSDLWLITACHCIVGTWFMLPRQIITGTRFNGRGGVLREIDYIVQHPRFDRTNFDNDIAMIKLKEPIVFDSKQRPIPLIDRRVKVGDRVLISGFGIEKDDPSEDVFMRVGSPKLLKASVYATDYESCREIYARTNDSRAVSDNMFCAWASGKDSCHGDSGGPAVVGGKLAGIVSFGDACGSPDFPGVYTQLHNYLAWIAKVMGEQRSGIELYVNQPNVQKDPDVEESSSRSPESVDAEEEGEYVDVDDYDDDSFWHKAVDFAKSKVNAIAEKFGFVGPIWKRYL</sequence>
<dbReference type="AlphaFoldDB" id="A0ABD2X2D8"/>
<dbReference type="PROSITE" id="PS50240">
    <property type="entry name" value="TRYPSIN_DOM"/>
    <property type="match status" value="1"/>
</dbReference>
<evidence type="ECO:0000256" key="4">
    <source>
        <dbReference type="ARBA" id="ARBA00022825"/>
    </source>
</evidence>
<keyword evidence="3" id="KW-0378">Hydrolase</keyword>
<dbReference type="Proteomes" id="UP001627154">
    <property type="component" value="Unassembled WGS sequence"/>
</dbReference>
<dbReference type="CDD" id="cd00190">
    <property type="entry name" value="Tryp_SPc"/>
    <property type="match status" value="1"/>
</dbReference>
<feature type="chain" id="PRO_5044874947" description="Peptidase S1 domain-containing protein" evidence="7">
    <location>
        <begin position="16"/>
        <end position="341"/>
    </location>
</feature>
<dbReference type="PANTHER" id="PTHR24276:SF91">
    <property type="entry name" value="AT26814P-RELATED"/>
    <property type="match status" value="1"/>
</dbReference>
<keyword evidence="4" id="KW-0720">Serine protease</keyword>
<keyword evidence="5" id="KW-1015">Disulfide bond</keyword>
<dbReference type="Pfam" id="PF00089">
    <property type="entry name" value="Trypsin"/>
    <property type="match status" value="1"/>
</dbReference>
<feature type="domain" description="Peptidase S1" evidence="8">
    <location>
        <begin position="28"/>
        <end position="260"/>
    </location>
</feature>
<organism evidence="9 10">
    <name type="scientific">Trichogramma kaykai</name>
    <dbReference type="NCBI Taxonomy" id="54128"/>
    <lineage>
        <taxon>Eukaryota</taxon>
        <taxon>Metazoa</taxon>
        <taxon>Ecdysozoa</taxon>
        <taxon>Arthropoda</taxon>
        <taxon>Hexapoda</taxon>
        <taxon>Insecta</taxon>
        <taxon>Pterygota</taxon>
        <taxon>Neoptera</taxon>
        <taxon>Endopterygota</taxon>
        <taxon>Hymenoptera</taxon>
        <taxon>Apocrita</taxon>
        <taxon>Proctotrupomorpha</taxon>
        <taxon>Chalcidoidea</taxon>
        <taxon>Trichogrammatidae</taxon>
        <taxon>Trichogramma</taxon>
    </lineage>
</organism>
<dbReference type="EMBL" id="JBJJXI010000056">
    <property type="protein sequence ID" value="KAL3399355.1"/>
    <property type="molecule type" value="Genomic_DNA"/>
</dbReference>
<dbReference type="GO" id="GO:0008236">
    <property type="term" value="F:serine-type peptidase activity"/>
    <property type="evidence" value="ECO:0007669"/>
    <property type="project" value="UniProtKB-KW"/>
</dbReference>
<evidence type="ECO:0000256" key="7">
    <source>
        <dbReference type="SAM" id="SignalP"/>
    </source>
</evidence>
<keyword evidence="2" id="KW-0645">Protease</keyword>
<proteinExistence type="inferred from homology"/>